<organism evidence="1 2">
    <name type="scientific">Rotaria magnacalcarata</name>
    <dbReference type="NCBI Taxonomy" id="392030"/>
    <lineage>
        <taxon>Eukaryota</taxon>
        <taxon>Metazoa</taxon>
        <taxon>Spiralia</taxon>
        <taxon>Gnathifera</taxon>
        <taxon>Rotifera</taxon>
        <taxon>Eurotatoria</taxon>
        <taxon>Bdelloidea</taxon>
        <taxon>Philodinida</taxon>
        <taxon>Philodinidae</taxon>
        <taxon>Rotaria</taxon>
    </lineage>
</organism>
<dbReference type="EMBL" id="CAJOBJ010028093">
    <property type="protein sequence ID" value="CAF4256741.1"/>
    <property type="molecule type" value="Genomic_DNA"/>
</dbReference>
<dbReference type="AlphaFoldDB" id="A0A8S2T1P5"/>
<name>A0A8S2T1P5_9BILA</name>
<protein>
    <submittedName>
        <fullName evidence="1">Uncharacterized protein</fullName>
    </submittedName>
</protein>
<evidence type="ECO:0000313" key="1">
    <source>
        <dbReference type="EMBL" id="CAF4256741.1"/>
    </source>
</evidence>
<sequence>SDVSQIETNSISIQLDINTIERSIQTDSSVISSNEACLILDFDKMSSFIVSKTDSTSKPSSPILHRVDENTVRQAMQKLFLHDNINDPLSPGDD</sequence>
<comment type="caution">
    <text evidence="1">The sequence shown here is derived from an EMBL/GenBank/DDBJ whole genome shotgun (WGS) entry which is preliminary data.</text>
</comment>
<evidence type="ECO:0000313" key="2">
    <source>
        <dbReference type="Proteomes" id="UP000681720"/>
    </source>
</evidence>
<dbReference type="Proteomes" id="UP000681720">
    <property type="component" value="Unassembled WGS sequence"/>
</dbReference>
<proteinExistence type="predicted"/>
<accession>A0A8S2T1P5</accession>
<gene>
    <name evidence="1" type="ORF">GIL414_LOCUS23929</name>
</gene>
<reference evidence="1" key="1">
    <citation type="submission" date="2021-02" db="EMBL/GenBank/DDBJ databases">
        <authorList>
            <person name="Nowell W R."/>
        </authorList>
    </citation>
    <scope>NUCLEOTIDE SEQUENCE</scope>
</reference>
<feature type="non-terminal residue" evidence="1">
    <location>
        <position position="94"/>
    </location>
</feature>
<feature type="non-terminal residue" evidence="1">
    <location>
        <position position="1"/>
    </location>
</feature>